<dbReference type="CDD" id="cd00156">
    <property type="entry name" value="REC"/>
    <property type="match status" value="1"/>
</dbReference>
<evidence type="ECO:0000256" key="1">
    <source>
        <dbReference type="PROSITE-ProRule" id="PRU00169"/>
    </source>
</evidence>
<keyword evidence="4" id="KW-1185">Reference proteome</keyword>
<dbReference type="GO" id="GO:0000160">
    <property type="term" value="P:phosphorelay signal transduction system"/>
    <property type="evidence" value="ECO:0007669"/>
    <property type="project" value="InterPro"/>
</dbReference>
<feature type="domain" description="Response regulatory" evidence="2">
    <location>
        <begin position="11"/>
        <end position="108"/>
    </location>
</feature>
<dbReference type="Proteomes" id="UP000612893">
    <property type="component" value="Unassembled WGS sequence"/>
</dbReference>
<name>A0A934NAA0_9BACT</name>
<organism evidence="3 4">
    <name type="scientific">Candidatus Nephthysia bennettiae</name>
    <dbReference type="NCBI Taxonomy" id="3127016"/>
    <lineage>
        <taxon>Bacteria</taxon>
        <taxon>Bacillati</taxon>
        <taxon>Candidatus Dormiibacterota</taxon>
        <taxon>Candidatus Dormibacteria</taxon>
        <taxon>Candidatus Dormibacterales</taxon>
        <taxon>Candidatus Dormibacteraceae</taxon>
        <taxon>Candidatus Nephthysia</taxon>
    </lineage>
</organism>
<dbReference type="PROSITE" id="PS50110">
    <property type="entry name" value="RESPONSE_REGULATORY"/>
    <property type="match status" value="1"/>
</dbReference>
<accession>A0A934NAA0</accession>
<comment type="caution">
    <text evidence="1">Lacks conserved residue(s) required for the propagation of feature annotation.</text>
</comment>
<evidence type="ECO:0000259" key="2">
    <source>
        <dbReference type="PROSITE" id="PS50110"/>
    </source>
</evidence>
<dbReference type="SUPFAM" id="SSF52172">
    <property type="entry name" value="CheY-like"/>
    <property type="match status" value="1"/>
</dbReference>
<evidence type="ECO:0000313" key="3">
    <source>
        <dbReference type="EMBL" id="MBJ7601251.1"/>
    </source>
</evidence>
<dbReference type="Pfam" id="PF00072">
    <property type="entry name" value="Response_reg"/>
    <property type="match status" value="1"/>
</dbReference>
<dbReference type="EMBL" id="JAEKNR010000240">
    <property type="protein sequence ID" value="MBJ7601251.1"/>
    <property type="molecule type" value="Genomic_DNA"/>
</dbReference>
<reference evidence="3" key="1">
    <citation type="submission" date="2020-10" db="EMBL/GenBank/DDBJ databases">
        <title>Ca. Dormibacterota MAGs.</title>
        <authorList>
            <person name="Montgomery K."/>
        </authorList>
    </citation>
    <scope>NUCLEOTIDE SEQUENCE [LARGE SCALE GENOMIC DNA]</scope>
    <source>
        <strain evidence="3">SC8812_S17_10</strain>
    </source>
</reference>
<protein>
    <submittedName>
        <fullName evidence="3">Response regulator</fullName>
    </submittedName>
</protein>
<comment type="caution">
    <text evidence="3">The sequence shown here is derived from an EMBL/GenBank/DDBJ whole genome shotgun (WGS) entry which is preliminary data.</text>
</comment>
<dbReference type="InterPro" id="IPR011006">
    <property type="entry name" value="CheY-like_superfamily"/>
</dbReference>
<dbReference type="Gene3D" id="3.40.50.2300">
    <property type="match status" value="1"/>
</dbReference>
<dbReference type="RefSeq" id="WP_338205421.1">
    <property type="nucleotide sequence ID" value="NZ_JAEKNR010000240.1"/>
</dbReference>
<proteinExistence type="predicted"/>
<sequence>MSSSSATRPTTALLVDDDPATTAAHARRLEEEGYRVTRVGDATTALAFARQSPPDIIFVHMGRGGSGSSKFIQALRSNDATRNIRVALLSTYYDRSLERLGLTAQESW</sequence>
<dbReference type="InterPro" id="IPR001789">
    <property type="entry name" value="Sig_transdc_resp-reg_receiver"/>
</dbReference>
<dbReference type="AlphaFoldDB" id="A0A934NAA0"/>
<evidence type="ECO:0000313" key="4">
    <source>
        <dbReference type="Proteomes" id="UP000612893"/>
    </source>
</evidence>
<gene>
    <name evidence="3" type="ORF">JF922_24660</name>
</gene>